<gene>
    <name evidence="2" type="ORF">GPECTOR_11g159</name>
</gene>
<protein>
    <submittedName>
        <fullName evidence="2">Uncharacterized protein</fullName>
    </submittedName>
</protein>
<dbReference type="AlphaFoldDB" id="A0A150GQT3"/>
<proteinExistence type="predicted"/>
<sequence>MQAVCLAKLHRRGRRLRPMLEDFTKSQWEQIQQIRARMSPEADAGGDGPILDRVGQVCGHVQQELWLQLNSRSMAAASASVMPRALMLTDGGHSPMSDPFSGALAAHDPSTGGAQAVLEPELHLPRTSPLLRPINALLELPPYKLLQAFTQLARDTRNNLIRQLGAVDLLSDARRRCEALGIVVDPMHNIRMMQQVEGHRAMYAAARASYEALRRDAAAQEPLMEELSRLEETAQEKEREEARLGSIVSLLMESEERVLREWQEHHQETREFLHNMLPATYDELIDVMGQNTDRLSRSVAELMRVPAELLPVLAEQRRIQRLQGGTGAAHDGMAADRLKSLEHMARWLAAYDGQLRSRQRDLTALGPTIVVMRERLQTKRQIDQEELLAPLVRCRKDMMTQVHNYVPRVERAMRDSEEQSAARLVPWQRVNGLTAAETLDEIRSLFARMAQLQQPHPPLHEHIYGGASN</sequence>
<keyword evidence="3" id="KW-1185">Reference proteome</keyword>
<feature type="coiled-coil region" evidence="1">
    <location>
        <begin position="220"/>
        <end position="247"/>
    </location>
</feature>
<dbReference type="EMBL" id="LSYV01000012">
    <property type="protein sequence ID" value="KXZ51710.1"/>
    <property type="molecule type" value="Genomic_DNA"/>
</dbReference>
<reference evidence="3" key="1">
    <citation type="journal article" date="2016" name="Nat. Commun.">
        <title>The Gonium pectorale genome demonstrates co-option of cell cycle regulation during the evolution of multicellularity.</title>
        <authorList>
            <person name="Hanschen E.R."/>
            <person name="Marriage T.N."/>
            <person name="Ferris P.J."/>
            <person name="Hamaji T."/>
            <person name="Toyoda A."/>
            <person name="Fujiyama A."/>
            <person name="Neme R."/>
            <person name="Noguchi H."/>
            <person name="Minakuchi Y."/>
            <person name="Suzuki M."/>
            <person name="Kawai-Toyooka H."/>
            <person name="Smith D.R."/>
            <person name="Sparks H."/>
            <person name="Anderson J."/>
            <person name="Bakaric R."/>
            <person name="Luria V."/>
            <person name="Karger A."/>
            <person name="Kirschner M.W."/>
            <person name="Durand P.M."/>
            <person name="Michod R.E."/>
            <person name="Nozaki H."/>
            <person name="Olson B.J."/>
        </authorList>
    </citation>
    <scope>NUCLEOTIDE SEQUENCE [LARGE SCALE GENOMIC DNA]</scope>
    <source>
        <strain evidence="3">NIES-2863</strain>
    </source>
</reference>
<evidence type="ECO:0000313" key="2">
    <source>
        <dbReference type="EMBL" id="KXZ51710.1"/>
    </source>
</evidence>
<name>A0A150GQT3_GONPE</name>
<dbReference type="Proteomes" id="UP000075714">
    <property type="component" value="Unassembled WGS sequence"/>
</dbReference>
<accession>A0A150GQT3</accession>
<comment type="caution">
    <text evidence="2">The sequence shown here is derived from an EMBL/GenBank/DDBJ whole genome shotgun (WGS) entry which is preliminary data.</text>
</comment>
<organism evidence="2 3">
    <name type="scientific">Gonium pectorale</name>
    <name type="common">Green alga</name>
    <dbReference type="NCBI Taxonomy" id="33097"/>
    <lineage>
        <taxon>Eukaryota</taxon>
        <taxon>Viridiplantae</taxon>
        <taxon>Chlorophyta</taxon>
        <taxon>core chlorophytes</taxon>
        <taxon>Chlorophyceae</taxon>
        <taxon>CS clade</taxon>
        <taxon>Chlamydomonadales</taxon>
        <taxon>Volvocaceae</taxon>
        <taxon>Gonium</taxon>
    </lineage>
</organism>
<dbReference type="OrthoDB" id="546867at2759"/>
<evidence type="ECO:0000256" key="1">
    <source>
        <dbReference type="SAM" id="Coils"/>
    </source>
</evidence>
<keyword evidence="1" id="KW-0175">Coiled coil</keyword>
<evidence type="ECO:0000313" key="3">
    <source>
        <dbReference type="Proteomes" id="UP000075714"/>
    </source>
</evidence>